<protein>
    <submittedName>
        <fullName evidence="2">Uncharacterized protein</fullName>
    </submittedName>
</protein>
<gene>
    <name evidence="2" type="ORF">ROHU_003248</name>
</gene>
<comment type="caution">
    <text evidence="2">The sequence shown here is derived from an EMBL/GenBank/DDBJ whole genome shotgun (WGS) entry which is preliminary data.</text>
</comment>
<evidence type="ECO:0000313" key="2">
    <source>
        <dbReference type="EMBL" id="RXN36115.1"/>
    </source>
</evidence>
<feature type="coiled-coil region" evidence="1">
    <location>
        <begin position="79"/>
        <end position="112"/>
    </location>
</feature>
<sequence length="262" mass="29959">MSAYKAASYGVRRAVRDTKRRYRERLESHFHQGDTRSMWQGLRTITDYKTKDTEMINADSSFANELNEFFARFEVSSKKAEAEAELAAKVEQAKAMQEIHEQQAKLRQMENDWKLREAKMLTEIKEKEAVMCLRIEEERTKLEQLNAAKSYIPTKKTALQWPHLKRIAHEMPPLQSCDIGMLIGYDCPSALAPLEVITGGDDEPFAQKTNIGWSIIGLCNPHLDRQGNQSFVHQLSVKEVLVPSANDVLKVLESDFNEIEAS</sequence>
<keyword evidence="1" id="KW-0175">Coiled coil</keyword>
<dbReference type="AlphaFoldDB" id="A0A498NVV6"/>
<name>A0A498NVV6_LABRO</name>
<proteinExistence type="predicted"/>
<evidence type="ECO:0000256" key="1">
    <source>
        <dbReference type="SAM" id="Coils"/>
    </source>
</evidence>
<keyword evidence="3" id="KW-1185">Reference proteome</keyword>
<dbReference type="PANTHER" id="PTHR47331:SF5">
    <property type="entry name" value="RIBONUCLEASE H"/>
    <property type="match status" value="1"/>
</dbReference>
<organism evidence="2 3">
    <name type="scientific">Labeo rohita</name>
    <name type="common">Indian major carp</name>
    <name type="synonym">Cyprinus rohita</name>
    <dbReference type="NCBI Taxonomy" id="84645"/>
    <lineage>
        <taxon>Eukaryota</taxon>
        <taxon>Metazoa</taxon>
        <taxon>Chordata</taxon>
        <taxon>Craniata</taxon>
        <taxon>Vertebrata</taxon>
        <taxon>Euteleostomi</taxon>
        <taxon>Actinopterygii</taxon>
        <taxon>Neopterygii</taxon>
        <taxon>Teleostei</taxon>
        <taxon>Ostariophysi</taxon>
        <taxon>Cypriniformes</taxon>
        <taxon>Cyprinidae</taxon>
        <taxon>Labeoninae</taxon>
        <taxon>Labeonini</taxon>
        <taxon>Labeo</taxon>
    </lineage>
</organism>
<accession>A0A498NVV6</accession>
<dbReference type="EMBL" id="QBIY01009214">
    <property type="protein sequence ID" value="RXN36115.1"/>
    <property type="molecule type" value="Genomic_DNA"/>
</dbReference>
<dbReference type="PANTHER" id="PTHR47331">
    <property type="entry name" value="PHD-TYPE DOMAIN-CONTAINING PROTEIN"/>
    <property type="match status" value="1"/>
</dbReference>
<dbReference type="Proteomes" id="UP000290572">
    <property type="component" value="Unassembled WGS sequence"/>
</dbReference>
<evidence type="ECO:0000313" key="3">
    <source>
        <dbReference type="Proteomes" id="UP000290572"/>
    </source>
</evidence>
<reference evidence="2 3" key="1">
    <citation type="submission" date="2018-03" db="EMBL/GenBank/DDBJ databases">
        <title>Draft genome sequence of Rohu Carp (Labeo rohita).</title>
        <authorList>
            <person name="Das P."/>
            <person name="Kushwaha B."/>
            <person name="Joshi C.G."/>
            <person name="Kumar D."/>
            <person name="Nagpure N.S."/>
            <person name="Sahoo L."/>
            <person name="Das S.P."/>
            <person name="Bit A."/>
            <person name="Patnaik S."/>
            <person name="Meher P.K."/>
            <person name="Jayasankar P."/>
            <person name="Koringa P.G."/>
            <person name="Patel N.V."/>
            <person name="Hinsu A.T."/>
            <person name="Kumar R."/>
            <person name="Pandey M."/>
            <person name="Agarwal S."/>
            <person name="Srivastava S."/>
            <person name="Singh M."/>
            <person name="Iquebal M.A."/>
            <person name="Jaiswal S."/>
            <person name="Angadi U.B."/>
            <person name="Kumar N."/>
            <person name="Raza M."/>
            <person name="Shah T.M."/>
            <person name="Rai A."/>
            <person name="Jena J.K."/>
        </authorList>
    </citation>
    <scope>NUCLEOTIDE SEQUENCE [LARGE SCALE GENOMIC DNA]</scope>
    <source>
        <strain evidence="2">DASCIFA01</strain>
        <tissue evidence="2">Testis</tissue>
    </source>
</reference>
<dbReference type="STRING" id="84645.A0A498NVV6"/>